<dbReference type="EMBL" id="VOGC01000002">
    <property type="protein sequence ID" value="MQN00730.1"/>
    <property type="molecule type" value="Genomic_DNA"/>
</dbReference>
<keyword evidence="3" id="KW-1185">Reference proteome</keyword>
<dbReference type="SUPFAM" id="SSF53041">
    <property type="entry name" value="Resolvase-like"/>
    <property type="match status" value="1"/>
</dbReference>
<comment type="caution">
    <text evidence="2">The sequence shown here is derived from an EMBL/GenBank/DDBJ whole genome shotgun (WGS) entry which is preliminary data.</text>
</comment>
<protein>
    <submittedName>
        <fullName evidence="2">Recombinase family protein</fullName>
    </submittedName>
</protein>
<evidence type="ECO:0000313" key="3">
    <source>
        <dbReference type="Proteomes" id="UP000460257"/>
    </source>
</evidence>
<organism evidence="2 3">
    <name type="scientific">Candidatus Weimeria bifida</name>
    <dbReference type="NCBI Taxonomy" id="2599074"/>
    <lineage>
        <taxon>Bacteria</taxon>
        <taxon>Bacillati</taxon>
        <taxon>Bacillota</taxon>
        <taxon>Clostridia</taxon>
        <taxon>Lachnospirales</taxon>
        <taxon>Lachnospiraceae</taxon>
        <taxon>Candidatus Weimeria</taxon>
    </lineage>
</organism>
<dbReference type="Proteomes" id="UP000460257">
    <property type="component" value="Unassembled WGS sequence"/>
</dbReference>
<proteinExistence type="predicted"/>
<feature type="domain" description="Resolvase/invertase-type recombinase catalytic" evidence="1">
    <location>
        <begin position="28"/>
        <end position="96"/>
    </location>
</feature>
<name>A0A6N7IXK8_9FIRM</name>
<dbReference type="InterPro" id="IPR006119">
    <property type="entry name" value="Resolv_N"/>
</dbReference>
<evidence type="ECO:0000259" key="1">
    <source>
        <dbReference type="Pfam" id="PF00239"/>
    </source>
</evidence>
<dbReference type="InterPro" id="IPR036162">
    <property type="entry name" value="Resolvase-like_N_sf"/>
</dbReference>
<dbReference type="Pfam" id="PF00239">
    <property type="entry name" value="Resolvase"/>
    <property type="match status" value="1"/>
</dbReference>
<evidence type="ECO:0000313" key="2">
    <source>
        <dbReference type="EMBL" id="MQN00730.1"/>
    </source>
</evidence>
<reference evidence="2" key="1">
    <citation type="journal article" date="2020" name="Appl. Environ. Microbiol.">
        <title>Medium-Chain Fatty Acid Synthesis by 'Candidatus Weimeria bifida' gen. nov., sp. nov., and 'Candidatus Pseudoramibacter fermentans' sp. nov.</title>
        <authorList>
            <person name="Scarborough M.J."/>
            <person name="Myers K.S."/>
            <person name="Donohue T.J."/>
            <person name="Noguera D.R."/>
        </authorList>
    </citation>
    <scope>NUCLEOTIDE SEQUENCE</scope>
    <source>
        <strain evidence="2">LCO1.1</strain>
    </source>
</reference>
<dbReference type="GO" id="GO:0003677">
    <property type="term" value="F:DNA binding"/>
    <property type="evidence" value="ECO:0007669"/>
    <property type="project" value="InterPro"/>
</dbReference>
<sequence>MKHIRICMTMSRNLSLSTITGSSSLILVENTSNGMKNKENRHRAQFLRMMEVCEAGNINLILTKSISRFARNTVDSVEMLRRIRGLNVEAYFQKENKIRRKSFVFKGYPPFFMPFFRIFDA</sequence>
<accession>A0A6N7IXK8</accession>
<dbReference type="AlphaFoldDB" id="A0A6N7IXK8"/>
<dbReference type="Gene3D" id="3.40.50.1390">
    <property type="entry name" value="Resolvase, N-terminal catalytic domain"/>
    <property type="match status" value="1"/>
</dbReference>
<dbReference type="GO" id="GO:0000150">
    <property type="term" value="F:DNA strand exchange activity"/>
    <property type="evidence" value="ECO:0007669"/>
    <property type="project" value="InterPro"/>
</dbReference>
<gene>
    <name evidence="2" type="ORF">FRC54_01880</name>
</gene>